<dbReference type="InterPro" id="IPR050396">
    <property type="entry name" value="Glycosyltr_51/Transpeptidase"/>
</dbReference>
<protein>
    <recommendedName>
        <fullName evidence="7">peptidoglycan glycosyltransferase</fullName>
        <ecNumber evidence="7">2.4.99.28</ecNumber>
    </recommendedName>
</protein>
<evidence type="ECO:0000256" key="8">
    <source>
        <dbReference type="ARBA" id="ARBA00049902"/>
    </source>
</evidence>
<dbReference type="Gene3D" id="1.10.3810.10">
    <property type="entry name" value="Biosynthetic peptidoglycan transglycosylase-like"/>
    <property type="match status" value="1"/>
</dbReference>
<dbReference type="Pfam" id="PF00905">
    <property type="entry name" value="Transpeptidase"/>
    <property type="match status" value="1"/>
</dbReference>
<dbReference type="GO" id="GO:0009252">
    <property type="term" value="P:peptidoglycan biosynthetic process"/>
    <property type="evidence" value="ECO:0007669"/>
    <property type="project" value="TreeGrafter"/>
</dbReference>
<keyword evidence="2" id="KW-0645">Protease</keyword>
<evidence type="ECO:0000256" key="7">
    <source>
        <dbReference type="ARBA" id="ARBA00044770"/>
    </source>
</evidence>
<dbReference type="InterPro" id="IPR001460">
    <property type="entry name" value="PCN-bd_Tpept"/>
</dbReference>
<comment type="caution">
    <text evidence="11">The sequence shown here is derived from an EMBL/GenBank/DDBJ whole genome shotgun (WGS) entry which is preliminary data.</text>
</comment>
<dbReference type="GO" id="GO:0008658">
    <property type="term" value="F:penicillin binding"/>
    <property type="evidence" value="ECO:0007669"/>
    <property type="project" value="InterPro"/>
</dbReference>
<gene>
    <name evidence="11" type="ORF">A2W52_03190</name>
</gene>
<evidence type="ECO:0000256" key="2">
    <source>
        <dbReference type="ARBA" id="ARBA00022670"/>
    </source>
</evidence>
<evidence type="ECO:0000256" key="3">
    <source>
        <dbReference type="ARBA" id="ARBA00022676"/>
    </source>
</evidence>
<keyword evidence="6" id="KW-0511">Multifunctional enzyme</keyword>
<comment type="catalytic activity">
    <reaction evidence="8">
        <text>[GlcNAc-(1-&gt;4)-Mur2Ac(oyl-L-Ala-gamma-D-Glu-L-Lys-D-Ala-D-Ala)](n)-di-trans,octa-cis-undecaprenyl diphosphate + beta-D-GlcNAc-(1-&gt;4)-Mur2Ac(oyl-L-Ala-gamma-D-Glu-L-Lys-D-Ala-D-Ala)-di-trans,octa-cis-undecaprenyl diphosphate = [GlcNAc-(1-&gt;4)-Mur2Ac(oyl-L-Ala-gamma-D-Glu-L-Lys-D-Ala-D-Ala)](n+1)-di-trans,octa-cis-undecaprenyl diphosphate + di-trans,octa-cis-undecaprenyl diphosphate + H(+)</text>
        <dbReference type="Rhea" id="RHEA:23708"/>
        <dbReference type="Rhea" id="RHEA-COMP:9602"/>
        <dbReference type="Rhea" id="RHEA-COMP:9603"/>
        <dbReference type="ChEBI" id="CHEBI:15378"/>
        <dbReference type="ChEBI" id="CHEBI:58405"/>
        <dbReference type="ChEBI" id="CHEBI:60033"/>
        <dbReference type="ChEBI" id="CHEBI:78435"/>
        <dbReference type="EC" id="2.4.99.28"/>
    </reaction>
</comment>
<sequence>MQRLLFKSFASSPRRIRWRGALLLGFVSLLATYLATISFARELRLEYDSLRPTAWRDRNGTLFSLSPRPSGIASSAVNGVPERFGQLLLKKEDRYFYYHPGINPVSKVRSLIGRLKNGSMVGGSTITEQLVKVLLRNENDRTIKNKLVELFYVLALELHASKREILTMYEHSAYFGNNQRGVAEAALHFFGKQTSDITEPEMLQLIAALGSPSLRFPGSARNAALLPLVAAATESDIAYIASSSPFFLSRMLPSPKRFELKTFNLACGPCDLTIDAALTEKIRDVLLRRISAMAQANAHNGAVVVIKIPENELLAIVGSPNPRSTERGSQINMAVKPRPIGSIAKPFIYLNAFMKGARPYTLVDDREYSYRIGTGFAFYPKNFDGVFRGTVTLHSALSNSLNVPAVKTLEYVGLSRFYDFLEDALGFTPLAPLPNYELGIALGALEMDLLTLSHFFTIFPTEGILRPLTLEKSRVEGFRAPMEKEFSGDKRVAPAPFVQLVNKILSDRETAVDQFGLRSALTLPYKNYALKTGTSRDYHDSWTIGFTPDFLVGVWLGNSDNTPMRELTGQGGAGAVFEDVMTLLYASEYNRNTPLSFDKLAEFTESGGIEYGLPGDDYDTARALLLQAALILSPHDGDVIMLSNDAIIPLKSKESVDWFVDGVFLARGQEIGLRAKRTGKMRIEAVNGAQTESITVSIIPAN</sequence>
<evidence type="ECO:0000256" key="6">
    <source>
        <dbReference type="ARBA" id="ARBA00023268"/>
    </source>
</evidence>
<dbReference type="GO" id="GO:0030288">
    <property type="term" value="C:outer membrane-bounded periplasmic space"/>
    <property type="evidence" value="ECO:0007669"/>
    <property type="project" value="TreeGrafter"/>
</dbReference>
<dbReference type="GO" id="GO:0004180">
    <property type="term" value="F:carboxypeptidase activity"/>
    <property type="evidence" value="ECO:0007669"/>
    <property type="project" value="UniProtKB-KW"/>
</dbReference>
<dbReference type="SUPFAM" id="SSF53955">
    <property type="entry name" value="Lysozyme-like"/>
    <property type="match status" value="1"/>
</dbReference>
<dbReference type="Proteomes" id="UP000176493">
    <property type="component" value="Unassembled WGS sequence"/>
</dbReference>
<keyword evidence="5" id="KW-0378">Hydrolase</keyword>
<dbReference type="PANTHER" id="PTHR32282:SF15">
    <property type="entry name" value="PENICILLIN-BINDING PROTEIN 1C"/>
    <property type="match status" value="1"/>
</dbReference>
<evidence type="ECO:0000259" key="10">
    <source>
        <dbReference type="Pfam" id="PF00912"/>
    </source>
</evidence>
<dbReference type="EMBL" id="MHRJ01000019">
    <property type="protein sequence ID" value="OHA22890.1"/>
    <property type="molecule type" value="Genomic_DNA"/>
</dbReference>
<evidence type="ECO:0000256" key="5">
    <source>
        <dbReference type="ARBA" id="ARBA00022801"/>
    </source>
</evidence>
<keyword evidence="1" id="KW-0121">Carboxypeptidase</keyword>
<keyword evidence="4" id="KW-0808">Transferase</keyword>
<dbReference type="PANTHER" id="PTHR32282">
    <property type="entry name" value="BINDING PROTEIN TRANSPEPTIDASE, PUTATIVE-RELATED"/>
    <property type="match status" value="1"/>
</dbReference>
<keyword evidence="3" id="KW-0328">Glycosyltransferase</keyword>
<feature type="domain" description="Glycosyl transferase family 51" evidence="10">
    <location>
        <begin position="77"/>
        <end position="217"/>
    </location>
</feature>
<dbReference type="GO" id="GO:0006508">
    <property type="term" value="P:proteolysis"/>
    <property type="evidence" value="ECO:0007669"/>
    <property type="project" value="UniProtKB-KW"/>
</dbReference>
<feature type="domain" description="Penicillin-binding protein transpeptidase" evidence="9">
    <location>
        <begin position="301"/>
        <end position="581"/>
    </location>
</feature>
<organism evidence="11 12">
    <name type="scientific">Candidatus Taylorbacteria bacterium RIFCSPHIGHO2_02_49_25</name>
    <dbReference type="NCBI Taxonomy" id="1802305"/>
    <lineage>
        <taxon>Bacteria</taxon>
        <taxon>Candidatus Tayloriibacteriota</taxon>
    </lineage>
</organism>
<dbReference type="EC" id="2.4.99.28" evidence="7"/>
<name>A0A1G2MG57_9BACT</name>
<accession>A0A1G2MG57</accession>
<dbReference type="Gene3D" id="3.40.710.10">
    <property type="entry name" value="DD-peptidase/beta-lactamase superfamily"/>
    <property type="match status" value="1"/>
</dbReference>
<evidence type="ECO:0000256" key="4">
    <source>
        <dbReference type="ARBA" id="ARBA00022679"/>
    </source>
</evidence>
<proteinExistence type="predicted"/>
<dbReference type="GO" id="GO:0008955">
    <property type="term" value="F:peptidoglycan glycosyltransferase activity"/>
    <property type="evidence" value="ECO:0007669"/>
    <property type="project" value="UniProtKB-EC"/>
</dbReference>
<dbReference type="AlphaFoldDB" id="A0A1G2MG57"/>
<dbReference type="SUPFAM" id="SSF56601">
    <property type="entry name" value="beta-lactamase/transpeptidase-like"/>
    <property type="match status" value="1"/>
</dbReference>
<evidence type="ECO:0000313" key="12">
    <source>
        <dbReference type="Proteomes" id="UP000176493"/>
    </source>
</evidence>
<dbReference type="InterPro" id="IPR012338">
    <property type="entry name" value="Beta-lactam/transpept-like"/>
</dbReference>
<evidence type="ECO:0000256" key="1">
    <source>
        <dbReference type="ARBA" id="ARBA00022645"/>
    </source>
</evidence>
<dbReference type="InterPro" id="IPR023346">
    <property type="entry name" value="Lysozyme-like_dom_sf"/>
</dbReference>
<evidence type="ECO:0000259" key="9">
    <source>
        <dbReference type="Pfam" id="PF00905"/>
    </source>
</evidence>
<dbReference type="InterPro" id="IPR001264">
    <property type="entry name" value="Glyco_trans_51"/>
</dbReference>
<dbReference type="InterPro" id="IPR036950">
    <property type="entry name" value="PBP_transglycosylase"/>
</dbReference>
<dbReference type="Pfam" id="PF00912">
    <property type="entry name" value="Transgly"/>
    <property type="match status" value="1"/>
</dbReference>
<evidence type="ECO:0000313" key="11">
    <source>
        <dbReference type="EMBL" id="OHA22890.1"/>
    </source>
</evidence>
<reference evidence="11 12" key="1">
    <citation type="journal article" date="2016" name="Nat. Commun.">
        <title>Thousands of microbial genomes shed light on interconnected biogeochemical processes in an aquifer system.</title>
        <authorList>
            <person name="Anantharaman K."/>
            <person name="Brown C.T."/>
            <person name="Hug L.A."/>
            <person name="Sharon I."/>
            <person name="Castelle C.J."/>
            <person name="Probst A.J."/>
            <person name="Thomas B.C."/>
            <person name="Singh A."/>
            <person name="Wilkins M.J."/>
            <person name="Karaoz U."/>
            <person name="Brodie E.L."/>
            <person name="Williams K.H."/>
            <person name="Hubbard S.S."/>
            <person name="Banfield J.F."/>
        </authorList>
    </citation>
    <scope>NUCLEOTIDE SEQUENCE [LARGE SCALE GENOMIC DNA]</scope>
</reference>